<reference evidence="4" key="1">
    <citation type="submission" date="2019-05" db="EMBL/GenBank/DDBJ databases">
        <title>A large number of peptidoglycan recognition protein genes expressed in the bacteriome of the green rice leafhopper Nephotettix cincticeps (Hemiptera, Cicadellidae).</title>
        <authorList>
            <person name="Tomizawa M."/>
            <person name="Nakamura Y."/>
            <person name="Suetsugu Y."/>
            <person name="Noda H."/>
        </authorList>
    </citation>
    <scope>NUCLEOTIDE SEQUENCE</scope>
</reference>
<keyword evidence="1" id="KW-0399">Innate immunity</keyword>
<accession>A0A5H2X3R8</accession>
<dbReference type="SMART" id="SM00701">
    <property type="entry name" value="PGRP"/>
    <property type="match status" value="1"/>
</dbReference>
<dbReference type="PANTHER" id="PTHR11022:SF41">
    <property type="entry name" value="PEPTIDOGLYCAN-RECOGNITION PROTEIN LC-RELATED"/>
    <property type="match status" value="1"/>
</dbReference>
<dbReference type="InterPro" id="IPR015510">
    <property type="entry name" value="PGRP"/>
</dbReference>
<dbReference type="InterPro" id="IPR006619">
    <property type="entry name" value="PGRP_domain_met/bac"/>
</dbReference>
<evidence type="ECO:0000256" key="2">
    <source>
        <dbReference type="ARBA" id="ARBA00022859"/>
    </source>
</evidence>
<dbReference type="GO" id="GO:0009253">
    <property type="term" value="P:peptidoglycan catabolic process"/>
    <property type="evidence" value="ECO:0007669"/>
    <property type="project" value="InterPro"/>
</dbReference>
<dbReference type="InterPro" id="IPR036505">
    <property type="entry name" value="Amidase/PGRP_sf"/>
</dbReference>
<dbReference type="GO" id="GO:0008270">
    <property type="term" value="F:zinc ion binding"/>
    <property type="evidence" value="ECO:0007669"/>
    <property type="project" value="InterPro"/>
</dbReference>
<name>A0A5H2X3R8_NEPCI</name>
<evidence type="ECO:0000313" key="4">
    <source>
        <dbReference type="EMBL" id="BBK26514.1"/>
    </source>
</evidence>
<keyword evidence="2" id="KW-0391">Immunity</keyword>
<dbReference type="PANTHER" id="PTHR11022">
    <property type="entry name" value="PEPTIDOGLYCAN RECOGNITION PROTEIN"/>
    <property type="match status" value="1"/>
</dbReference>
<gene>
    <name evidence="4" type="primary">PGRP15</name>
</gene>
<evidence type="ECO:0000259" key="3">
    <source>
        <dbReference type="SMART" id="SM00701"/>
    </source>
</evidence>
<dbReference type="GO" id="GO:0008745">
    <property type="term" value="F:N-acetylmuramoyl-L-alanine amidase activity"/>
    <property type="evidence" value="ECO:0007669"/>
    <property type="project" value="InterPro"/>
</dbReference>
<dbReference type="GO" id="GO:0045087">
    <property type="term" value="P:innate immune response"/>
    <property type="evidence" value="ECO:0007669"/>
    <property type="project" value="UniProtKB-KW"/>
</dbReference>
<dbReference type="SUPFAM" id="SSF55846">
    <property type="entry name" value="N-acetylmuramoyl-L-alanine amidase-like"/>
    <property type="match status" value="1"/>
</dbReference>
<dbReference type="AlphaFoldDB" id="A0A5H2X3R8"/>
<proteinExistence type="evidence at transcript level"/>
<evidence type="ECO:0000256" key="1">
    <source>
        <dbReference type="ARBA" id="ARBA00022588"/>
    </source>
</evidence>
<organism evidence="4">
    <name type="scientific">Nephotettix cincticeps</name>
    <name type="common">Green rice leafhopper</name>
    <name type="synonym">Selenocephalus cincticeps</name>
    <dbReference type="NCBI Taxonomy" id="94400"/>
    <lineage>
        <taxon>Eukaryota</taxon>
        <taxon>Metazoa</taxon>
        <taxon>Ecdysozoa</taxon>
        <taxon>Arthropoda</taxon>
        <taxon>Hexapoda</taxon>
        <taxon>Insecta</taxon>
        <taxon>Pterygota</taxon>
        <taxon>Neoptera</taxon>
        <taxon>Paraneoptera</taxon>
        <taxon>Hemiptera</taxon>
        <taxon>Auchenorrhyncha</taxon>
        <taxon>Membracoidea</taxon>
        <taxon>Cicadellidae</taxon>
        <taxon>Deltocephalinae</taxon>
        <taxon>Chiasmini</taxon>
        <taxon>Nephotettix</taxon>
    </lineage>
</organism>
<sequence>MVGYNMRMPGPIPKQLVWKKDGYFWFLPQDVNIPPKKPLIHLIPRDEWGALPAKSETPMKLPLNHIRYNQTMTDTCIAKEDCIKIVKDIQKQHLDKGLPDIKYNFLIGGDGTFYEGRGWNNKPEIHAALKDKDYYDVAYIGKYGDDFPSWDQSVAGTKFIKFGLEKEYINRGHGITNLMEISD</sequence>
<feature type="domain" description="Peptidoglycan recognition protein family" evidence="3">
    <location>
        <begin position="40"/>
        <end position="177"/>
    </location>
</feature>
<dbReference type="Gene3D" id="3.40.80.10">
    <property type="entry name" value="Peptidoglycan recognition protein-like"/>
    <property type="match status" value="1"/>
</dbReference>
<protein>
    <submittedName>
        <fullName evidence="4">Peptidoglycan recognition protein 15</fullName>
    </submittedName>
</protein>
<dbReference type="EMBL" id="LC484308">
    <property type="protein sequence ID" value="BBK26514.1"/>
    <property type="molecule type" value="mRNA"/>
</dbReference>